<evidence type="ECO:0000259" key="2">
    <source>
        <dbReference type="Pfam" id="PF03184"/>
    </source>
</evidence>
<dbReference type="EMBL" id="JAWDGP010000422">
    <property type="protein sequence ID" value="KAK3800655.1"/>
    <property type="molecule type" value="Genomic_DNA"/>
</dbReference>
<evidence type="ECO:0000256" key="1">
    <source>
        <dbReference type="SAM" id="MobiDB-lite"/>
    </source>
</evidence>
<dbReference type="InterPro" id="IPR004875">
    <property type="entry name" value="DDE_SF_endonuclease_dom"/>
</dbReference>
<name>A0AAE1EBL6_9GAST</name>
<dbReference type="AlphaFoldDB" id="A0AAE1EBL6"/>
<organism evidence="3 4">
    <name type="scientific">Elysia crispata</name>
    <name type="common">lettuce slug</name>
    <dbReference type="NCBI Taxonomy" id="231223"/>
    <lineage>
        <taxon>Eukaryota</taxon>
        <taxon>Metazoa</taxon>
        <taxon>Spiralia</taxon>
        <taxon>Lophotrochozoa</taxon>
        <taxon>Mollusca</taxon>
        <taxon>Gastropoda</taxon>
        <taxon>Heterobranchia</taxon>
        <taxon>Euthyneura</taxon>
        <taxon>Panpulmonata</taxon>
        <taxon>Sacoglossa</taxon>
        <taxon>Placobranchoidea</taxon>
        <taxon>Plakobranchidae</taxon>
        <taxon>Elysia</taxon>
    </lineage>
</organism>
<feature type="compositionally biased region" description="Polar residues" evidence="1">
    <location>
        <begin position="242"/>
        <end position="256"/>
    </location>
</feature>
<feature type="region of interest" description="Disordered" evidence="1">
    <location>
        <begin position="153"/>
        <end position="266"/>
    </location>
</feature>
<sequence length="374" mass="41776">MPKVISSKGAKQVGQITNRERGELVTACCIVSATGVPLPPVFVFPRKKFQAHMMNNAPEGSKGVVSDSGWITSDRFLDVLQHFVAHTQPSESNPALLILDNHESHLSLPALEYSKEHHVHINARFILKLCKEVMANERPRRFTAEQARDFLSQLLEDQPSDNVTSSDSDWSGEEENDRSRSRSSSTGSHRSHPSPRSTSSGELEATADDSTVSSRSSPNVEQSTSAARPRGRPRRQNVAVPRQQQQEVDNWRQVTTADGGRGTSKRIRFVPTKQPGIQGDLNRDSSVLDCWSTLMTNEILEDLSTISTSTHRKMPRIYKRKTTRGASNDILEREYMTTNNTSVRSAARDFKIDRTTFQKRKLTLMLSSDMSIAG</sequence>
<proteinExistence type="predicted"/>
<gene>
    <name evidence="3" type="ORF">RRG08_003062</name>
</gene>
<dbReference type="Proteomes" id="UP001283361">
    <property type="component" value="Unassembled WGS sequence"/>
</dbReference>
<reference evidence="3" key="1">
    <citation type="journal article" date="2023" name="G3 (Bethesda)">
        <title>A reference genome for the long-term kleptoplast-retaining sea slug Elysia crispata morphotype clarki.</title>
        <authorList>
            <person name="Eastman K.E."/>
            <person name="Pendleton A.L."/>
            <person name="Shaikh M.A."/>
            <person name="Suttiyut T."/>
            <person name="Ogas R."/>
            <person name="Tomko P."/>
            <person name="Gavelis G."/>
            <person name="Widhalm J.R."/>
            <person name="Wisecaver J.H."/>
        </authorList>
    </citation>
    <scope>NUCLEOTIDE SEQUENCE</scope>
    <source>
        <strain evidence="3">ECLA1</strain>
    </source>
</reference>
<accession>A0AAE1EBL6</accession>
<feature type="compositionally biased region" description="Polar residues" evidence="1">
    <location>
        <begin position="160"/>
        <end position="169"/>
    </location>
</feature>
<feature type="domain" description="DDE-1" evidence="2">
    <location>
        <begin position="24"/>
        <end position="117"/>
    </location>
</feature>
<evidence type="ECO:0000313" key="3">
    <source>
        <dbReference type="EMBL" id="KAK3800655.1"/>
    </source>
</evidence>
<keyword evidence="4" id="KW-1185">Reference proteome</keyword>
<feature type="compositionally biased region" description="Polar residues" evidence="1">
    <location>
        <begin position="208"/>
        <end position="226"/>
    </location>
</feature>
<dbReference type="Pfam" id="PF03184">
    <property type="entry name" value="DDE_1"/>
    <property type="match status" value="1"/>
</dbReference>
<comment type="caution">
    <text evidence="3">The sequence shown here is derived from an EMBL/GenBank/DDBJ whole genome shotgun (WGS) entry which is preliminary data.</text>
</comment>
<dbReference type="GO" id="GO:0003676">
    <property type="term" value="F:nucleic acid binding"/>
    <property type="evidence" value="ECO:0007669"/>
    <property type="project" value="InterPro"/>
</dbReference>
<protein>
    <recommendedName>
        <fullName evidence="2">DDE-1 domain-containing protein</fullName>
    </recommendedName>
</protein>
<feature type="compositionally biased region" description="Low complexity" evidence="1">
    <location>
        <begin position="182"/>
        <end position="201"/>
    </location>
</feature>
<evidence type="ECO:0000313" key="4">
    <source>
        <dbReference type="Proteomes" id="UP001283361"/>
    </source>
</evidence>